<dbReference type="EMBL" id="FQYP01000007">
    <property type="protein sequence ID" value="SHJ32758.1"/>
    <property type="molecule type" value="Genomic_DNA"/>
</dbReference>
<name>A0A1M6IE87_9FLAO</name>
<dbReference type="STRING" id="570521.SAMN04488508_107299"/>
<dbReference type="RefSeq" id="WP_073318450.1">
    <property type="nucleotide sequence ID" value="NZ_FQYP01000007.1"/>
</dbReference>
<keyword evidence="4" id="KW-1185">Reference proteome</keyword>
<evidence type="ECO:0000256" key="1">
    <source>
        <dbReference type="ARBA" id="ARBA00022679"/>
    </source>
</evidence>
<dbReference type="InterPro" id="IPR037143">
    <property type="entry name" value="4-PPantetheinyl_Trfase_dom_sf"/>
</dbReference>
<dbReference type="AlphaFoldDB" id="A0A1M6IE87"/>
<dbReference type="OrthoDB" id="1190494at2"/>
<keyword evidence="1 3" id="KW-0808">Transferase</keyword>
<protein>
    <submittedName>
        <fullName evidence="3">Phosphopantetheinyl transferase</fullName>
    </submittedName>
</protein>
<proteinExistence type="predicted"/>
<feature type="domain" description="4'-phosphopantetheinyl transferase" evidence="2">
    <location>
        <begin position="103"/>
        <end position="176"/>
    </location>
</feature>
<dbReference type="SUPFAM" id="SSF56214">
    <property type="entry name" value="4'-phosphopantetheinyl transferase"/>
    <property type="match status" value="1"/>
</dbReference>
<dbReference type="Gene3D" id="3.90.470.20">
    <property type="entry name" value="4'-phosphopantetheinyl transferase domain"/>
    <property type="match status" value="1"/>
</dbReference>
<organism evidence="3 4">
    <name type="scientific">Aquimarina spongiae</name>
    <dbReference type="NCBI Taxonomy" id="570521"/>
    <lineage>
        <taxon>Bacteria</taxon>
        <taxon>Pseudomonadati</taxon>
        <taxon>Bacteroidota</taxon>
        <taxon>Flavobacteriia</taxon>
        <taxon>Flavobacteriales</taxon>
        <taxon>Flavobacteriaceae</taxon>
        <taxon>Aquimarina</taxon>
    </lineage>
</organism>
<dbReference type="InterPro" id="IPR008278">
    <property type="entry name" value="4-PPantetheinyl_Trfase_dom"/>
</dbReference>
<dbReference type="GO" id="GO:0000287">
    <property type="term" value="F:magnesium ion binding"/>
    <property type="evidence" value="ECO:0007669"/>
    <property type="project" value="InterPro"/>
</dbReference>
<evidence type="ECO:0000313" key="3">
    <source>
        <dbReference type="EMBL" id="SHJ32758.1"/>
    </source>
</evidence>
<sequence>MPLYKTITVDQSTKVLIWKIEESYETLAEGITLTPHCTARVSGMKSEMHRRGFMSIRHLLAEANYSDFDLFYDDLGKPHLRDENYISITHSYNFSGIIISDKPVGIDIEKQREKINRISHKFVSETELSFIQNKQLDVTRALTIIWGVKESLYKLYATPGLSFEQHVQVASFDFSSPFVGGKVNYENRTTEFDLVYDEFEGFTCVYVTPF</sequence>
<dbReference type="GO" id="GO:0008897">
    <property type="term" value="F:holo-[acyl-carrier-protein] synthase activity"/>
    <property type="evidence" value="ECO:0007669"/>
    <property type="project" value="InterPro"/>
</dbReference>
<dbReference type="Proteomes" id="UP000184432">
    <property type="component" value="Unassembled WGS sequence"/>
</dbReference>
<gene>
    <name evidence="3" type="ORF">SAMN04488508_107299</name>
</gene>
<reference evidence="4" key="1">
    <citation type="submission" date="2016-11" db="EMBL/GenBank/DDBJ databases">
        <authorList>
            <person name="Varghese N."/>
            <person name="Submissions S."/>
        </authorList>
    </citation>
    <scope>NUCLEOTIDE SEQUENCE [LARGE SCALE GENOMIC DNA]</scope>
    <source>
        <strain evidence="4">DSM 22623</strain>
    </source>
</reference>
<evidence type="ECO:0000313" key="4">
    <source>
        <dbReference type="Proteomes" id="UP000184432"/>
    </source>
</evidence>
<evidence type="ECO:0000259" key="2">
    <source>
        <dbReference type="Pfam" id="PF01648"/>
    </source>
</evidence>
<accession>A0A1M6IE87</accession>
<dbReference type="Pfam" id="PF01648">
    <property type="entry name" value="ACPS"/>
    <property type="match status" value="1"/>
</dbReference>